<evidence type="ECO:0000313" key="2">
    <source>
        <dbReference type="EMBL" id="KAI1709340.1"/>
    </source>
</evidence>
<keyword evidence="1" id="KW-0472">Membrane</keyword>
<proteinExistence type="predicted"/>
<dbReference type="GO" id="GO:0005184">
    <property type="term" value="F:neuropeptide hormone activity"/>
    <property type="evidence" value="ECO:0007669"/>
    <property type="project" value="InterPro"/>
</dbReference>
<sequence>MHSSPTEQQFRSHRTQKTCPNLITSHQSSTRRPTRFQAMPSGFTSLCFIFLFSCVFCLTRTEALPTLQQHITDSSTTEQQLIRNRRALDTLDGDDFSLRKRALDTLDGDDFSLKRKRALDLMDGDGFSFEKRALDSLDGEGFGGFRKRALDSLEGDGFNGFNKRALDMLEGDGFAGFNKRSLDALEGNGFGLDKRAPPKSQHESRLRRAIDQLNRIRAQALSERLKRSNYNLRMQRTVKRALDALEGNDAFGFPKM</sequence>
<dbReference type="AlphaFoldDB" id="A0AAD4R1B5"/>
<keyword evidence="1" id="KW-0812">Transmembrane</keyword>
<keyword evidence="3" id="KW-1185">Reference proteome</keyword>
<gene>
    <name evidence="2" type="ORF">DdX_11414</name>
</gene>
<dbReference type="Proteomes" id="UP001201812">
    <property type="component" value="Unassembled WGS sequence"/>
</dbReference>
<keyword evidence="1" id="KW-1133">Transmembrane helix</keyword>
<protein>
    <submittedName>
        <fullName evidence="2">Orcokinin peptides type A</fullName>
    </submittedName>
</protein>
<organism evidence="2 3">
    <name type="scientific">Ditylenchus destructor</name>
    <dbReference type="NCBI Taxonomy" id="166010"/>
    <lineage>
        <taxon>Eukaryota</taxon>
        <taxon>Metazoa</taxon>
        <taxon>Ecdysozoa</taxon>
        <taxon>Nematoda</taxon>
        <taxon>Chromadorea</taxon>
        <taxon>Rhabditida</taxon>
        <taxon>Tylenchina</taxon>
        <taxon>Tylenchomorpha</taxon>
        <taxon>Sphaerularioidea</taxon>
        <taxon>Anguinidae</taxon>
        <taxon>Anguininae</taxon>
        <taxon>Ditylenchus</taxon>
    </lineage>
</organism>
<feature type="transmembrane region" description="Helical" evidence="1">
    <location>
        <begin position="38"/>
        <end position="58"/>
    </location>
</feature>
<evidence type="ECO:0000313" key="3">
    <source>
        <dbReference type="Proteomes" id="UP001201812"/>
    </source>
</evidence>
<dbReference type="PANTHER" id="PTHR33864:SF1">
    <property type="entry name" value="NEUROPEPTIDE-LIKE PROTEIN"/>
    <property type="match status" value="1"/>
</dbReference>
<dbReference type="EMBL" id="JAKKPZ010000031">
    <property type="protein sequence ID" value="KAI1709340.1"/>
    <property type="molecule type" value="Genomic_DNA"/>
</dbReference>
<evidence type="ECO:0000256" key="1">
    <source>
        <dbReference type="SAM" id="Phobius"/>
    </source>
</evidence>
<dbReference type="PANTHER" id="PTHR33864">
    <property type="entry name" value="NEUROPEPTIDE-LIKE PROTEIN-RELATED"/>
    <property type="match status" value="1"/>
</dbReference>
<name>A0AAD4R1B5_9BILA</name>
<comment type="caution">
    <text evidence="2">The sequence shown here is derived from an EMBL/GenBank/DDBJ whole genome shotgun (WGS) entry which is preliminary data.</text>
</comment>
<accession>A0AAD4R1B5</accession>
<reference evidence="2" key="1">
    <citation type="submission" date="2022-01" db="EMBL/GenBank/DDBJ databases">
        <title>Genome Sequence Resource for Two Populations of Ditylenchus destructor, the Migratory Endoparasitic Phytonematode.</title>
        <authorList>
            <person name="Zhang H."/>
            <person name="Lin R."/>
            <person name="Xie B."/>
        </authorList>
    </citation>
    <scope>NUCLEOTIDE SEQUENCE</scope>
    <source>
        <strain evidence="2">BazhouSP</strain>
    </source>
</reference>
<dbReference type="InterPro" id="IPR040384">
    <property type="entry name" value="ORCKA/B"/>
</dbReference>